<protein>
    <submittedName>
        <fullName evidence="2">Choline O-acetyltransferase</fullName>
    </submittedName>
</protein>
<dbReference type="UCSC" id="uc057tey.1">
    <property type="organism name" value="human"/>
</dbReference>
<dbReference type="HOGENOM" id="CLU_2145002_0_0_1"/>
<reference evidence="2 3" key="1">
    <citation type="journal article" date="2001" name="Nature">
        <title>Initial sequencing and analysis of the human genome.</title>
        <authorList>
            <consortium name="International Human Genome Sequencing Consortium"/>
            <person name="Lander E.S."/>
            <person name="Linton L.M."/>
            <person name="Birren B."/>
            <person name="Nusbaum C."/>
            <person name="Zody M.C."/>
            <person name="Baldwin J."/>
            <person name="Devon K."/>
            <person name="Dewar K."/>
            <person name="Doyle M."/>
            <person name="FitzHugh W."/>
            <person name="Funke R."/>
            <person name="Gage D."/>
            <person name="Harris K."/>
            <person name="Heaford A."/>
            <person name="Howland J."/>
            <person name="Kann L."/>
            <person name="Lehoczky J."/>
            <person name="LeVine R."/>
            <person name="McEwan P."/>
            <person name="McKernan K."/>
            <person name="Meldrim J."/>
            <person name="Mesirov J.P."/>
            <person name="Miranda C."/>
            <person name="Morris W."/>
            <person name="Naylor J."/>
            <person name="Raymond C."/>
            <person name="Rosetti M."/>
            <person name="Santos R."/>
            <person name="Sheridan A."/>
            <person name="Sougnez C."/>
            <person name="Stange-Thomann N."/>
            <person name="Stojanovic N."/>
            <person name="Subramanian A."/>
            <person name="Wyman D."/>
            <person name="Rogers J."/>
            <person name="Sulston J."/>
            <person name="Ainscough R."/>
            <person name="Beck S."/>
            <person name="Bentley D."/>
            <person name="Burton J."/>
            <person name="Clee C."/>
            <person name="Carter N."/>
            <person name="Coulson A."/>
            <person name="Deadman R."/>
            <person name="Deloukas P."/>
            <person name="Dunham A."/>
            <person name="Dunham I."/>
            <person name="Durbin R."/>
            <person name="French L."/>
            <person name="Grafham D."/>
            <person name="Gregory S."/>
            <person name="Hubbard T."/>
            <person name="Humphray S."/>
            <person name="Hunt A."/>
            <person name="Jones M."/>
            <person name="Lloyd C."/>
            <person name="McMurray A."/>
            <person name="Matthews L."/>
            <person name="Mercer S."/>
            <person name="Milne S."/>
            <person name="Mullikin J.C."/>
            <person name="Mungall A."/>
            <person name="Plumb R."/>
            <person name="Ross M."/>
            <person name="Shownkeen R."/>
            <person name="Sims S."/>
            <person name="Waterston R.H."/>
            <person name="Wilson R.K."/>
            <person name="Hillier L.W."/>
            <person name="McPherson J.D."/>
            <person name="Marra M.A."/>
            <person name="Mardis E.R."/>
            <person name="Fulton L.A."/>
            <person name="Chinwalla A.T."/>
            <person name="Pepin K.H."/>
            <person name="Gish W.R."/>
            <person name="Chissoe S.L."/>
            <person name="Wendl M.C."/>
            <person name="Delehaunty K.D."/>
            <person name="Miner T.L."/>
            <person name="Delehaunty A."/>
            <person name="Kramer J.B."/>
            <person name="Cook L.L."/>
            <person name="Fulton R.S."/>
            <person name="Johnson D.L."/>
            <person name="Minx P.J."/>
            <person name="Clifton S.W."/>
            <person name="Hawkins T."/>
            <person name="Branscomb E."/>
            <person name="Predki P."/>
            <person name="Richardson P."/>
            <person name="Wenning S."/>
            <person name="Slezak T."/>
            <person name="Doggett N."/>
            <person name="Cheng J.F."/>
            <person name="Olsen A."/>
            <person name="Lucas S."/>
            <person name="Elkin C."/>
            <person name="Uberbacher E."/>
            <person name="Frazier M."/>
            <person name="Gibbs R.A."/>
            <person name="Muzny D.M."/>
            <person name="Scherer S.E."/>
            <person name="Bouck J.B."/>
            <person name="Sodergren E.J."/>
            <person name="Worley K.C."/>
            <person name="Rives C.M."/>
            <person name="Gorrell J.H."/>
            <person name="Metzker M.L."/>
            <person name="Naylor S.L."/>
            <person name="Kucherlapati R.S."/>
            <person name="Nelson D.L."/>
            <person name="Weinstock G.M."/>
            <person name="Sakaki Y."/>
            <person name="Fujiyama A."/>
            <person name="Hattori M."/>
            <person name="Yada T."/>
            <person name="Toyoda A."/>
            <person name="Itoh T."/>
            <person name="Kawagoe C."/>
            <person name="Watanabe H."/>
            <person name="Totoki Y."/>
            <person name="Taylor T."/>
            <person name="Weissenbach J."/>
            <person name="Heilig R."/>
            <person name="Saurin W."/>
            <person name="Artiguenave F."/>
            <person name="Brottier P."/>
            <person name="Bruls T."/>
            <person name="Pelletier E."/>
            <person name="Robert C."/>
            <person name="Wincker P."/>
            <person name="Smith D.R."/>
            <person name="Doucette-Stamm L."/>
            <person name="Rubenfield M."/>
            <person name="Weinstock K."/>
            <person name="Lee H.M."/>
            <person name="Dubois J."/>
            <person name="Rosenthal A."/>
            <person name="Platzer M."/>
            <person name="Nyakatura G."/>
            <person name="Taudien S."/>
            <person name="Rump A."/>
            <person name="Yang H."/>
            <person name="Yu J."/>
            <person name="Wang J."/>
            <person name="Huang G."/>
            <person name="Gu J."/>
            <person name="Hood L."/>
            <person name="Rowen L."/>
            <person name="Madan A."/>
            <person name="Qin S."/>
            <person name="Davis R.W."/>
            <person name="Federspiel N.A."/>
            <person name="Abola A.P."/>
            <person name="Proctor M.J."/>
            <person name="Myers R.M."/>
            <person name="Schmutz J."/>
            <person name="Dickson M."/>
            <person name="Grimwood J."/>
            <person name="Cox D.R."/>
            <person name="Olson M.V."/>
            <person name="Kaul R."/>
            <person name="Raymond C."/>
            <person name="Shimizu N."/>
            <person name="Kawasaki K."/>
            <person name="Minoshima S."/>
            <person name="Evans G.A."/>
            <person name="Athanasiou M."/>
            <person name="Schultz R."/>
            <person name="Roe B.A."/>
            <person name="Chen F."/>
            <person name="Pan H."/>
            <person name="Ramser J."/>
            <person name="Lehrach H."/>
            <person name="Reinhardt R."/>
            <person name="McCombie W.R."/>
            <person name="de la Bastide M."/>
            <person name="Dedhia N."/>
            <person name="Blocker H."/>
            <person name="Hornischer K."/>
            <person name="Nordsiek G."/>
            <person name="Agarwala R."/>
            <person name="Aravind L."/>
            <person name="Bailey J.A."/>
            <person name="Bateman A."/>
            <person name="Batzoglou S."/>
            <person name="Birney E."/>
            <person name="Bork P."/>
            <person name="Brown D.G."/>
            <person name="Burge C.B."/>
            <person name="Cerutti L."/>
            <person name="Chen H.C."/>
            <person name="Church D."/>
            <person name="Clamp M."/>
            <person name="Copley R.R."/>
            <person name="Doerks T."/>
            <person name="Eddy S.R."/>
            <person name="Eichler E.E."/>
            <person name="Furey T.S."/>
            <person name="Galagan J."/>
            <person name="Gilbert J.G."/>
            <person name="Harmon C."/>
            <person name="Hayashizaki Y."/>
            <person name="Haussler D."/>
            <person name="Hermjakob H."/>
            <person name="Hokamp K."/>
            <person name="Jang W."/>
            <person name="Johnson L.S."/>
            <person name="Jones T.A."/>
            <person name="Kasif S."/>
            <person name="Kaspryzk A."/>
            <person name="Kennedy S."/>
            <person name="Kent W.J."/>
            <person name="Kitts P."/>
            <person name="Koonin E.V."/>
            <person name="Korf I."/>
            <person name="Kulp D."/>
            <person name="Lancet D."/>
            <person name="Lowe T.M."/>
            <person name="McLysaght A."/>
            <person name="Mikkelsen T."/>
            <person name="Moran J.V."/>
            <person name="Mulder N."/>
            <person name="Pollara V.J."/>
            <person name="Ponting C.P."/>
            <person name="Schuler G."/>
            <person name="Schultz J."/>
            <person name="Slater G."/>
            <person name="Smit A.F."/>
            <person name="Stupka E."/>
            <person name="Szustakowski J."/>
            <person name="Thierry-Mieg D."/>
            <person name="Thierry-Mieg J."/>
            <person name="Wagner L."/>
            <person name="Wallis J."/>
            <person name="Wheeler R."/>
            <person name="Williams A."/>
            <person name="Wolf Y.I."/>
            <person name="Wolfe K.H."/>
            <person name="Yang S.P."/>
            <person name="Yeh R.F."/>
            <person name="Collins F."/>
            <person name="Guyer M.S."/>
            <person name="Peterson J."/>
            <person name="Felsenfeld A."/>
            <person name="Wetterstrand K.A."/>
            <person name="Patrinos A."/>
            <person name="Morgan M.J."/>
            <person name="de Jong P."/>
            <person name="Catanese J.J."/>
            <person name="Osoegawa K."/>
            <person name="Shizuya H."/>
            <person name="Choi S."/>
            <person name="Chen Y.J."/>
        </authorList>
    </citation>
    <scope>NUCLEOTIDE SEQUENCE [LARGE SCALE GENOMIC DNA]</scope>
</reference>
<accession>R4GN13</accession>
<reference evidence="2" key="2">
    <citation type="journal article" date="2004" name="Nature">
        <title>The DNA sequence and comparative analysis of human chromosome 10.</title>
        <authorList>
            <person name="Deloukas P."/>
            <person name="Earthrowl M.E."/>
            <person name="Grafham D.V."/>
            <person name="Rubenfield M."/>
            <person name="French L."/>
            <person name="Steward C.A."/>
            <person name="Sims S.K."/>
            <person name="Jones M.C."/>
            <person name="Searle S."/>
            <person name="Scott C."/>
            <person name="Howe K."/>
            <person name="Hunt S.E."/>
            <person name="Andrews T.D."/>
            <person name="Gilbert J.G."/>
            <person name="Swarbreck D."/>
            <person name="Ashurst J.L."/>
            <person name="Taylor A."/>
            <person name="Battles J."/>
            <person name="Bird C.P."/>
            <person name="Ainscough R."/>
            <person name="Almeida J.P."/>
            <person name="Ashwell R.I."/>
            <person name="Ambrose K.D."/>
            <person name="Babbage A.K."/>
            <person name="Bagguley C.L."/>
            <person name="Bailey J."/>
            <person name="Banerjee R."/>
            <person name="Bates K."/>
            <person name="Beasley H."/>
            <person name="Bray-Allen S."/>
            <person name="Brown A.J."/>
            <person name="Brown J.Y."/>
            <person name="Burford D.C."/>
            <person name="Burrill W."/>
            <person name="Burton J."/>
            <person name="Cahill P."/>
            <person name="Camire D."/>
            <person name="Carter N.P."/>
            <person name="Chapman J.C."/>
            <person name="Clark S.Y."/>
            <person name="Clarke G."/>
            <person name="Clee C.M."/>
            <person name="Clegg S."/>
            <person name="Corby N."/>
            <person name="Coulson A."/>
            <person name="Dhami P."/>
            <person name="Dutta I."/>
            <person name="Dunn M."/>
            <person name="Faulkner L."/>
            <person name="Frankish A."/>
            <person name="Frankland J.A."/>
            <person name="Garner P."/>
            <person name="Garnett J."/>
            <person name="Gribble S."/>
            <person name="Griffiths C."/>
            <person name="Grocock R."/>
            <person name="Gustafson E."/>
            <person name="Hammond S."/>
            <person name="Harley J.L."/>
            <person name="Hart E."/>
            <person name="Heath P.D."/>
            <person name="Ho T.P."/>
            <person name="Hopkins B."/>
            <person name="Horne J."/>
            <person name="Howden P.J."/>
            <person name="Huckle E."/>
            <person name="Hynds C."/>
            <person name="Johnson C."/>
            <person name="Johnson D."/>
            <person name="Kana A."/>
            <person name="Kay M."/>
            <person name="Kimberley A.M."/>
            <person name="Kershaw J.K."/>
            <person name="Kokkinaki M."/>
            <person name="Laird G.K."/>
            <person name="Lawlor S."/>
            <person name="Lee H.M."/>
            <person name="Leongamornlert D.A."/>
            <person name="Laird G."/>
            <person name="Lloyd C."/>
            <person name="Lloyd D.M."/>
            <person name="Loveland J."/>
            <person name="Lovell J."/>
            <person name="McLaren S."/>
            <person name="McLay K.E."/>
            <person name="McMurray A."/>
            <person name="Mashreghi-Mohammadi M."/>
            <person name="Matthews L."/>
            <person name="Milne S."/>
            <person name="Nickerson T."/>
            <person name="Nguyen M."/>
            <person name="Overton-Larty E."/>
            <person name="Palmer S.A."/>
            <person name="Pearce A.V."/>
            <person name="Peck A.I."/>
            <person name="Pelan S."/>
            <person name="Phillimore B."/>
            <person name="Porter K."/>
            <person name="Rice C.M."/>
            <person name="Rogosin A."/>
            <person name="Ross M.T."/>
            <person name="Sarafidou T."/>
            <person name="Sehra H.K."/>
            <person name="Shownkeen R."/>
            <person name="Skuce C.D."/>
            <person name="Smith M."/>
            <person name="Standring L."/>
            <person name="Sycamore N."/>
            <person name="Tester J."/>
            <person name="Thorpe A."/>
            <person name="Torcasso W."/>
            <person name="Tracey A."/>
            <person name="Tromans A."/>
            <person name="Tsolas J."/>
            <person name="Wall M."/>
            <person name="Walsh J."/>
            <person name="Wang H."/>
            <person name="Weinstock K."/>
            <person name="West A.P."/>
            <person name="Willey D.L."/>
            <person name="Whitehead S.L."/>
            <person name="Wilming L."/>
            <person name="Wray P.W."/>
            <person name="Young L."/>
            <person name="Chen Y."/>
            <person name="Lovering R.C."/>
            <person name="Moschonas N.K."/>
            <person name="Siebert R."/>
            <person name="Fechtel K."/>
            <person name="Bentley D."/>
            <person name="Durbin R."/>
            <person name="Hubbard T."/>
            <person name="Doucette-Stamm L."/>
            <person name="Beck S."/>
            <person name="Smith D.R."/>
            <person name="Rogers J."/>
        </authorList>
    </citation>
    <scope>NUCLEOTIDE SEQUENCE [LARGE SCALE GENOMIC DNA]</scope>
</reference>
<dbReference type="ExpressionAtlas" id="R4GN13">
    <property type="expression patterns" value="baseline and differential"/>
</dbReference>
<keyword evidence="3" id="KW-1185">Reference proteome</keyword>
<dbReference type="Ensembl" id="ENST00000466590.6">
    <property type="protein sequence ID" value="ENSP00000473443.1"/>
    <property type="gene ID" value="ENSG00000070748.19"/>
</dbReference>
<dbReference type="VEuPathDB" id="HostDB:ENSG00000070748"/>
<feature type="compositionally biased region" description="Basic and acidic residues" evidence="1">
    <location>
        <begin position="17"/>
        <end position="32"/>
    </location>
</feature>
<feature type="compositionally biased region" description="Basic residues" evidence="1">
    <location>
        <begin position="1"/>
        <end position="10"/>
    </location>
</feature>
<evidence type="ECO:0000313" key="2">
    <source>
        <dbReference type="Ensembl" id="ENSP00000473443.1"/>
    </source>
</evidence>
<evidence type="ECO:0000256" key="1">
    <source>
        <dbReference type="SAM" id="MobiDB-lite"/>
    </source>
</evidence>
<dbReference type="Bgee" id="ENSG00000070748">
    <property type="expression patterns" value="Expressed in primordial germ cell in gonad and 51 other cell types or tissues"/>
</dbReference>
<feature type="compositionally biased region" description="Low complexity" evidence="1">
    <location>
        <begin position="54"/>
        <end position="65"/>
    </location>
</feature>
<organism evidence="2 3">
    <name type="scientific">Homo sapiens</name>
    <name type="common">Human</name>
    <dbReference type="NCBI Taxonomy" id="9606"/>
    <lineage>
        <taxon>Eukaryota</taxon>
        <taxon>Metazoa</taxon>
        <taxon>Chordata</taxon>
        <taxon>Craniata</taxon>
        <taxon>Vertebrata</taxon>
        <taxon>Euteleostomi</taxon>
        <taxon>Mammalia</taxon>
        <taxon>Eutheria</taxon>
        <taxon>Euarchontoglires</taxon>
        <taxon>Primates</taxon>
        <taxon>Haplorrhini</taxon>
        <taxon>Catarrhini</taxon>
        <taxon>Hominidae</taxon>
        <taxon>Homo</taxon>
    </lineage>
</organism>
<feature type="compositionally biased region" description="Low complexity" evidence="1">
    <location>
        <begin position="73"/>
        <end position="89"/>
    </location>
</feature>
<dbReference type="GeneTree" id="ENSGT01150000286917"/>
<sequence length="112" mass="11723">MGLRTAKKRGLGGGGKWKREEGGGTRGRREVRPACFLQSGGRGDPGDVGGPAGNPGCSPHPRAATRPPPLPAHTPAHTPEWCGAASAEAAEPRRAVREFTLLHTRDVAGMQR</sequence>
<name>R4GN13_HUMAN</name>
<dbReference type="Proteomes" id="UP000005640">
    <property type="component" value="Chromosome 10"/>
</dbReference>
<feature type="region of interest" description="Disordered" evidence="1">
    <location>
        <begin position="1"/>
        <end position="89"/>
    </location>
</feature>
<dbReference type="EMBL" id="AC073366">
    <property type="status" value="NOT_ANNOTATED_CDS"/>
    <property type="molecule type" value="Genomic_DNA"/>
</dbReference>
<dbReference type="ChiTaRS" id="CHAT">
    <property type="organism name" value="human"/>
</dbReference>
<dbReference type="HGNC" id="HGNC:1912">
    <property type="gene designation" value="CHAT"/>
</dbReference>
<feature type="compositionally biased region" description="Gly residues" evidence="1">
    <location>
        <begin position="40"/>
        <end position="53"/>
    </location>
</feature>
<dbReference type="OpenTargets" id="ENSG00000070748"/>
<dbReference type="OrthoDB" id="240216at2759"/>
<reference evidence="2" key="4">
    <citation type="submission" date="2025-08" db="UniProtKB">
        <authorList>
            <consortium name="Ensembl"/>
        </authorList>
    </citation>
    <scope>IDENTIFICATION</scope>
</reference>
<dbReference type="AlphaFoldDB" id="R4GN13"/>
<proteinExistence type="predicted"/>
<reference evidence="2" key="5">
    <citation type="submission" date="2025-09" db="UniProtKB">
        <authorList>
            <consortium name="Ensembl"/>
        </authorList>
    </citation>
    <scope>IDENTIFICATION</scope>
</reference>
<evidence type="ECO:0000313" key="3">
    <source>
        <dbReference type="Proteomes" id="UP000005640"/>
    </source>
</evidence>
<reference evidence="2 3" key="3">
    <citation type="journal article" date="2004" name="Nature">
        <title>Finishing the euchromatic sequence of the human genome.</title>
        <authorList>
            <consortium name="International Human Genome Sequencing Consortium"/>
        </authorList>
    </citation>
    <scope>NUCLEOTIDE SEQUENCE [LARGE SCALE GENOMIC DNA]</scope>
</reference>
<gene>
    <name evidence="2" type="primary">CHAT</name>
</gene>